<gene>
    <name evidence="3" type="ORF">COU90_00325</name>
</gene>
<dbReference type="EMBL" id="PFEF01000003">
    <property type="protein sequence ID" value="PJE64706.1"/>
    <property type="molecule type" value="Genomic_DNA"/>
</dbReference>
<sequence>MTHIFRKHNGKKGFTLIELLVVIAIIGILASVVLASLNTARRKSRDARRLADIQQLQLALELYFDANGEYPPNSTLSGVLDPTYIASTPTDPTGGAYVYNALDDGQTPVDCSSNCLFYHLGAALEETANNALGSDRDLFGIASDFHGQSVDCGGTIAPGTPPAEQCYDVTP</sequence>
<dbReference type="Pfam" id="PF07963">
    <property type="entry name" value="N_methyl"/>
    <property type="match status" value="1"/>
</dbReference>
<dbReference type="PANTHER" id="PTHR30093">
    <property type="entry name" value="GENERAL SECRETION PATHWAY PROTEIN G"/>
    <property type="match status" value="1"/>
</dbReference>
<dbReference type="Gene3D" id="3.30.700.10">
    <property type="entry name" value="Glycoprotein, Type 4 Pilin"/>
    <property type="match status" value="1"/>
</dbReference>
<dbReference type="InterPro" id="IPR000983">
    <property type="entry name" value="Bac_GSPG_pilin"/>
</dbReference>
<protein>
    <recommendedName>
        <fullName evidence="5">Type II secretion system protein GspG C-terminal domain-containing protein</fullName>
    </recommendedName>
</protein>
<comment type="caution">
    <text evidence="3">The sequence shown here is derived from an EMBL/GenBank/DDBJ whole genome shotgun (WGS) entry which is preliminary data.</text>
</comment>
<evidence type="ECO:0000256" key="2">
    <source>
        <dbReference type="SAM" id="Phobius"/>
    </source>
</evidence>
<keyword evidence="2" id="KW-1133">Transmembrane helix</keyword>
<dbReference type="SUPFAM" id="SSF54523">
    <property type="entry name" value="Pili subunits"/>
    <property type="match status" value="1"/>
</dbReference>
<evidence type="ECO:0000313" key="3">
    <source>
        <dbReference type="EMBL" id="PJE64706.1"/>
    </source>
</evidence>
<evidence type="ECO:0008006" key="5">
    <source>
        <dbReference type="Google" id="ProtNLM"/>
    </source>
</evidence>
<dbReference type="PRINTS" id="PR00813">
    <property type="entry name" value="BCTERIALGSPG"/>
</dbReference>
<keyword evidence="2" id="KW-0812">Transmembrane</keyword>
<feature type="transmembrane region" description="Helical" evidence="2">
    <location>
        <begin position="20"/>
        <end position="40"/>
    </location>
</feature>
<dbReference type="InterPro" id="IPR045584">
    <property type="entry name" value="Pilin-like"/>
</dbReference>
<keyword evidence="1" id="KW-0488">Methylation</keyword>
<organism evidence="3 4">
    <name type="scientific">Candidatus Ryanbacteria bacterium CG10_big_fil_rev_8_21_14_0_10_43_42</name>
    <dbReference type="NCBI Taxonomy" id="1974864"/>
    <lineage>
        <taxon>Bacteria</taxon>
        <taxon>Candidatus Ryaniibacteriota</taxon>
    </lineage>
</organism>
<dbReference type="NCBIfam" id="TIGR02532">
    <property type="entry name" value="IV_pilin_GFxxxE"/>
    <property type="match status" value="1"/>
</dbReference>
<dbReference type="PROSITE" id="PS00409">
    <property type="entry name" value="PROKAR_NTER_METHYL"/>
    <property type="match status" value="1"/>
</dbReference>
<keyword evidence="2" id="KW-0472">Membrane</keyword>
<dbReference type="Proteomes" id="UP000229098">
    <property type="component" value="Unassembled WGS sequence"/>
</dbReference>
<dbReference type="InterPro" id="IPR012902">
    <property type="entry name" value="N_methyl_site"/>
</dbReference>
<proteinExistence type="predicted"/>
<dbReference type="GO" id="GO:0015627">
    <property type="term" value="C:type II protein secretion system complex"/>
    <property type="evidence" value="ECO:0007669"/>
    <property type="project" value="InterPro"/>
</dbReference>
<dbReference type="AlphaFoldDB" id="A0A2M8KXP5"/>
<evidence type="ECO:0000313" key="4">
    <source>
        <dbReference type="Proteomes" id="UP000229098"/>
    </source>
</evidence>
<evidence type="ECO:0000256" key="1">
    <source>
        <dbReference type="ARBA" id="ARBA00022481"/>
    </source>
</evidence>
<dbReference type="GO" id="GO:0015628">
    <property type="term" value="P:protein secretion by the type II secretion system"/>
    <property type="evidence" value="ECO:0007669"/>
    <property type="project" value="InterPro"/>
</dbReference>
<accession>A0A2M8KXP5</accession>
<reference evidence="4" key="1">
    <citation type="submission" date="2017-09" db="EMBL/GenBank/DDBJ databases">
        <title>Depth-based differentiation of microbial function through sediment-hosted aquifers and enrichment of novel symbionts in the deep terrestrial subsurface.</title>
        <authorList>
            <person name="Probst A.J."/>
            <person name="Ladd B."/>
            <person name="Jarett J.K."/>
            <person name="Geller-Mcgrath D.E."/>
            <person name="Sieber C.M.K."/>
            <person name="Emerson J.B."/>
            <person name="Anantharaman K."/>
            <person name="Thomas B.C."/>
            <person name="Malmstrom R."/>
            <person name="Stieglmeier M."/>
            <person name="Klingl A."/>
            <person name="Woyke T."/>
            <person name="Ryan C.M."/>
            <person name="Banfield J.F."/>
        </authorList>
    </citation>
    <scope>NUCLEOTIDE SEQUENCE [LARGE SCALE GENOMIC DNA]</scope>
</reference>
<name>A0A2M8KXP5_9BACT</name>